<reference evidence="5" key="1">
    <citation type="submission" date="1999-12" db="EMBL/GenBank/DDBJ databases">
        <authorList>
            <person name="Federspiel N.A."/>
            <person name="Palm C.J."/>
            <person name="Conway A.B."/>
            <person name="Conn L."/>
            <person name="Hansen N.F."/>
            <person name="Altafi H."/>
            <person name="Araujo R."/>
            <person name="Huizar L."/>
            <person name="Rowley D."/>
            <person name="Buehler E."/>
            <person name="Dunn P."/>
            <person name="Gonzalez A."/>
            <person name="Kremenetskaia I."/>
            <person name="Kim C."/>
            <person name="Lenz C."/>
            <person name="Li J."/>
            <person name="Liu S."/>
            <person name="Luros S."/>
            <person name="Schwartz J."/>
            <person name="Shinn P."/>
            <person name="Toriumi M."/>
            <person name="Vysotskaia V.S."/>
            <person name="Walker M."/>
            <person name="Yu G."/>
            <person name="Ecker J."/>
            <person name="Theologis A."/>
            <person name="Davis R.W."/>
        </authorList>
    </citation>
    <scope>NUCLEOTIDE SEQUENCE</scope>
</reference>
<feature type="transmembrane region" description="Helical" evidence="3">
    <location>
        <begin position="174"/>
        <end position="198"/>
    </location>
</feature>
<evidence type="ECO:0000256" key="1">
    <source>
        <dbReference type="PROSITE-ProRule" id="PRU00285"/>
    </source>
</evidence>
<dbReference type="CDD" id="cd06464">
    <property type="entry name" value="ACD_sHsps-like"/>
    <property type="match status" value="1"/>
</dbReference>
<dbReference type="Gene3D" id="2.60.40.790">
    <property type="match status" value="1"/>
</dbReference>
<dbReference type="InterPro" id="IPR002068">
    <property type="entry name" value="A-crystallin/Hsp20_dom"/>
</dbReference>
<comment type="similarity">
    <text evidence="1 2">Belongs to the small heat shock protein (HSP20) family.</text>
</comment>
<protein>
    <recommendedName>
        <fullName evidence="4">SHSP domain-containing protein</fullName>
    </recommendedName>
</protein>
<sequence length="203" mass="22679">MAVNMEGSQTHFYDEIEPFCRWRRTEDIDILELHLPSEKKERTKEYSYLSMKSGIGVGLKKEHLKIQINNSGVLTITGGCPVDQTKTIRFMKETKVAKDCKRNEIRAKFSKGVLYVTMPKTIPIAAGLSVSLKGATPQHQTPKTDEGMRNVANCSSEFYSKFGSLKQRLWRKTVVEGVAAVVVVAAAVLGVVKAYQYFMASPV</sequence>
<feature type="domain" description="SHSP" evidence="4">
    <location>
        <begin position="28"/>
        <end position="135"/>
    </location>
</feature>
<dbReference type="AlphaFoldDB" id="Q9SLJ3"/>
<evidence type="ECO:0000256" key="3">
    <source>
        <dbReference type="SAM" id="Phobius"/>
    </source>
</evidence>
<dbReference type="Pfam" id="PF00011">
    <property type="entry name" value="HSP20"/>
    <property type="match status" value="1"/>
</dbReference>
<dbReference type="SUPFAM" id="SSF49764">
    <property type="entry name" value="HSP20-like chaperones"/>
    <property type="match status" value="1"/>
</dbReference>
<keyword evidence="3" id="KW-0472">Membrane</keyword>
<evidence type="ECO:0000313" key="5">
    <source>
        <dbReference type="EMBL" id="AAD25620.1"/>
    </source>
</evidence>
<keyword evidence="3" id="KW-0812">Transmembrane</keyword>
<dbReference type="PROSITE" id="PS01031">
    <property type="entry name" value="SHSP"/>
    <property type="match status" value="1"/>
</dbReference>
<evidence type="ECO:0000259" key="4">
    <source>
        <dbReference type="PROSITE" id="PS01031"/>
    </source>
</evidence>
<proteinExistence type="inferred from homology"/>
<dbReference type="InterPro" id="IPR008978">
    <property type="entry name" value="HSP20-like_chaperone"/>
</dbReference>
<accession>Q9SLJ3</accession>
<organism evidence="5">
    <name type="scientific">Arabidopsis thaliana</name>
    <name type="common">Mouse-ear cress</name>
    <dbReference type="NCBI Taxonomy" id="3702"/>
    <lineage>
        <taxon>Eukaryota</taxon>
        <taxon>Viridiplantae</taxon>
        <taxon>Streptophyta</taxon>
        <taxon>Embryophyta</taxon>
        <taxon>Tracheophyta</taxon>
        <taxon>Spermatophyta</taxon>
        <taxon>Magnoliopsida</taxon>
        <taxon>eudicotyledons</taxon>
        <taxon>Gunneridae</taxon>
        <taxon>Pentapetalae</taxon>
        <taxon>rosids</taxon>
        <taxon>malvids</taxon>
        <taxon>Brassicales</taxon>
        <taxon>Brassicaceae</taxon>
        <taxon>Camelineae</taxon>
        <taxon>Arabidopsis</taxon>
    </lineage>
</organism>
<dbReference type="ExpressionAtlas" id="Q9SLJ3">
    <property type="expression patterns" value="baseline and differential"/>
</dbReference>
<evidence type="ECO:0000256" key="2">
    <source>
        <dbReference type="RuleBase" id="RU003616"/>
    </source>
</evidence>
<reference key="2">
    <citation type="journal article" date="2000" name="Nature">
        <title>Sequence and analysis of chromosome 1 of the plant Arabidopsis thaliana.</title>
        <authorList>
            <person name="Theologis A."/>
            <person name="Ecker J.R."/>
            <person name="Palm C.J."/>
            <person name="Federspiel N.A."/>
            <person name="Kaul S."/>
            <person name="White O."/>
            <person name="Alonso J."/>
            <person name="Altafi H."/>
            <person name="Araujo R."/>
            <person name="Bowman C.L."/>
            <person name="Brooks S.Y."/>
            <person name="Buehler E."/>
            <person name="Chan A."/>
            <person name="Chao Q."/>
            <person name="Chen H."/>
            <person name="Cheuk R.F."/>
            <person name="Chin C.W."/>
            <person name="Chung M.K."/>
            <person name="Conn L."/>
            <person name="Conway A.B."/>
            <person name="Conway A.R."/>
            <person name="Creasy T.H."/>
            <person name="Dewar K."/>
            <person name="Dunn P."/>
            <person name="Etgu P."/>
            <person name="Feldblyum T.V."/>
            <person name="Feng J."/>
            <person name="Fong B."/>
            <person name="Fujii C.Y."/>
            <person name="Gill J.E."/>
            <person name="Goldsmith A.D."/>
            <person name="Haas B."/>
            <person name="Hansen N.F."/>
            <person name="Hughes B."/>
            <person name="Huizar L."/>
            <person name="Hunter J.L."/>
            <person name="Jenkins J."/>
            <person name="Johnson-Hopson C."/>
            <person name="Khan S."/>
            <person name="Khaykin E."/>
            <person name="Kim C.J."/>
            <person name="Koo H.L."/>
            <person name="Kremenetskaia I."/>
            <person name="Kurtz D.B."/>
            <person name="Kwan A."/>
            <person name="Lam B."/>
            <person name="Langin-Hooper S."/>
            <person name="Lee A."/>
            <person name="Lee J.M."/>
            <person name="Lenz C.A."/>
            <person name="Li J.H."/>
            <person name="Li Y."/>
            <person name="Lin X."/>
            <person name="Liu S.X."/>
            <person name="Liu Z.A."/>
            <person name="Luros J.S."/>
            <person name="Maiti R."/>
            <person name="Marziali A."/>
            <person name="Militscher J."/>
            <person name="Miranda M."/>
            <person name="Nguyen M."/>
            <person name="Nierman W.C."/>
            <person name="Osborne B.I."/>
            <person name="Pai G."/>
            <person name="Peterson J."/>
            <person name="Pham P.K."/>
            <person name="Rizzo M."/>
            <person name="Rooney T."/>
            <person name="Rowley D."/>
            <person name="Sakano H."/>
            <person name="Salzberg S.L."/>
            <person name="Schwartz J.R."/>
            <person name="Shinn P."/>
            <person name="Southwick A.M."/>
            <person name="Sun H."/>
            <person name="Tallon L.J."/>
            <person name="Tambunga G."/>
            <person name="Toriumi M.J."/>
            <person name="Town C.D."/>
            <person name="Utterback T."/>
            <person name="Van Aken S."/>
            <person name="Vaysberg M."/>
            <person name="Vysotskaia V.S."/>
            <person name="Walker M."/>
            <person name="Wu D."/>
            <person name="Yu G."/>
            <person name="Fraser C.M."/>
            <person name="Venter J.C."/>
            <person name="Davis R.W."/>
        </authorList>
    </citation>
    <scope>NUCLEOTIDE SEQUENCE [LARGE SCALE GENOMIC DNA]</scope>
    <source>
        <strain>cv. Columbia</strain>
    </source>
</reference>
<keyword evidence="3" id="KW-1133">Transmembrane helix</keyword>
<dbReference type="EMBL" id="AC005287">
    <property type="protein sequence ID" value="AAD25620.1"/>
    <property type="molecule type" value="Genomic_DNA"/>
</dbReference>
<dbReference type="PhylomeDB" id="Q9SLJ3"/>
<name>Q9SLJ3_ARATH</name>